<dbReference type="SUPFAM" id="SSF52172">
    <property type="entry name" value="CheY-like"/>
    <property type="match status" value="1"/>
</dbReference>
<gene>
    <name evidence="6" type="ORF">M72_08091</name>
</gene>
<proteinExistence type="predicted"/>
<dbReference type="PANTHER" id="PTHR37299:SF1">
    <property type="entry name" value="STAGE 0 SPORULATION PROTEIN A HOMOLOG"/>
    <property type="match status" value="1"/>
</dbReference>
<feature type="domain" description="Response regulatory" evidence="4">
    <location>
        <begin position="3"/>
        <end position="122"/>
    </location>
</feature>
<dbReference type="AlphaFoldDB" id="A0A0M6WT86"/>
<dbReference type="PANTHER" id="PTHR37299">
    <property type="entry name" value="TRANSCRIPTIONAL REGULATOR-RELATED"/>
    <property type="match status" value="1"/>
</dbReference>
<evidence type="ECO:0000256" key="2">
    <source>
        <dbReference type="ARBA" id="ARBA00024867"/>
    </source>
</evidence>
<evidence type="ECO:0000256" key="3">
    <source>
        <dbReference type="PROSITE-ProRule" id="PRU00169"/>
    </source>
</evidence>
<organism evidence="6 7">
    <name type="scientific">Roseburia faecis</name>
    <dbReference type="NCBI Taxonomy" id="301302"/>
    <lineage>
        <taxon>Bacteria</taxon>
        <taxon>Bacillati</taxon>
        <taxon>Bacillota</taxon>
        <taxon>Clostridia</taxon>
        <taxon>Lachnospirales</taxon>
        <taxon>Lachnospiraceae</taxon>
        <taxon>Roseburia</taxon>
    </lineage>
</organism>
<evidence type="ECO:0000259" key="5">
    <source>
        <dbReference type="PROSITE" id="PS50930"/>
    </source>
</evidence>
<name>A0A0M6WT86_9FIRM</name>
<dbReference type="Pfam" id="PF00072">
    <property type="entry name" value="Response_reg"/>
    <property type="match status" value="1"/>
</dbReference>
<evidence type="ECO:0000313" key="7">
    <source>
        <dbReference type="Proteomes" id="UP000049979"/>
    </source>
</evidence>
<evidence type="ECO:0000313" key="6">
    <source>
        <dbReference type="EMBL" id="CRL40025.1"/>
    </source>
</evidence>
<dbReference type="PROSITE" id="PS50930">
    <property type="entry name" value="HTH_LYTTR"/>
    <property type="match status" value="1"/>
</dbReference>
<dbReference type="SMART" id="SM00448">
    <property type="entry name" value="REC"/>
    <property type="match status" value="1"/>
</dbReference>
<dbReference type="InterPro" id="IPR001789">
    <property type="entry name" value="Sig_transdc_resp-reg_receiver"/>
</dbReference>
<dbReference type="SMART" id="SM00850">
    <property type="entry name" value="LytTR"/>
    <property type="match status" value="1"/>
</dbReference>
<dbReference type="OrthoDB" id="9802383at2"/>
<reference evidence="7" key="1">
    <citation type="submission" date="2015-05" db="EMBL/GenBank/DDBJ databases">
        <authorList>
            <consortium name="Pathogen Informatics"/>
        </authorList>
    </citation>
    <scope>NUCLEOTIDE SEQUENCE [LARGE SCALE GENOMIC DNA]</scope>
    <source>
        <strain evidence="7">M72</strain>
    </source>
</reference>
<evidence type="ECO:0000259" key="4">
    <source>
        <dbReference type="PROSITE" id="PS50110"/>
    </source>
</evidence>
<keyword evidence="7" id="KW-1185">Reference proteome</keyword>
<dbReference type="Gene3D" id="2.40.50.1020">
    <property type="entry name" value="LytTr DNA-binding domain"/>
    <property type="match status" value="1"/>
</dbReference>
<dbReference type="GO" id="GO:0003677">
    <property type="term" value="F:DNA binding"/>
    <property type="evidence" value="ECO:0007669"/>
    <property type="project" value="InterPro"/>
</dbReference>
<feature type="domain" description="HTH LytTR-type" evidence="5">
    <location>
        <begin position="134"/>
        <end position="237"/>
    </location>
</feature>
<evidence type="ECO:0000256" key="1">
    <source>
        <dbReference type="ARBA" id="ARBA00018672"/>
    </source>
</evidence>
<dbReference type="Proteomes" id="UP000049979">
    <property type="component" value="Unassembled WGS sequence"/>
</dbReference>
<protein>
    <recommendedName>
        <fullName evidence="1">Stage 0 sporulation protein A homolog</fullName>
    </recommendedName>
</protein>
<dbReference type="Pfam" id="PF04397">
    <property type="entry name" value="LytTR"/>
    <property type="match status" value="1"/>
</dbReference>
<accession>A0A0M6WT86</accession>
<dbReference type="Gene3D" id="3.40.50.2300">
    <property type="match status" value="1"/>
</dbReference>
<sequence length="247" mass="29253">MLRVAICDDDLKFTGEIETLVFQESRKLGIRVETEVFSDGKTLLNSIQNGEHYQLIFIDIEMEQVDGITAARCIREIDRTVLLIYVSGYDNYLKELFEVEPFRFLSKPLDHVQFARYFKESCKRINETEVFYQFTFNKEIRKVPVRDIVYFESNNRIVYIHLKDGSDEHFYGKLNNVEKELVTSRQYFLRIHQSFLVNYDYVKKMNFSNITISFMGKEIELKISEDRQKDVRQQLCKIAGGKAVIEE</sequence>
<keyword evidence="3" id="KW-0597">Phosphoprotein</keyword>
<dbReference type="EMBL" id="CVRR01000033">
    <property type="protein sequence ID" value="CRL40025.1"/>
    <property type="molecule type" value="Genomic_DNA"/>
</dbReference>
<comment type="function">
    <text evidence="2">May play the central regulatory role in sporulation. It may be an element of the effector pathway responsible for the activation of sporulation genes in response to nutritional stress. Spo0A may act in concert with spo0H (a sigma factor) to control the expression of some genes that are critical to the sporulation process.</text>
</comment>
<dbReference type="InterPro" id="IPR011006">
    <property type="entry name" value="CheY-like_superfamily"/>
</dbReference>
<feature type="modified residue" description="4-aspartylphosphate" evidence="3">
    <location>
        <position position="59"/>
    </location>
</feature>
<dbReference type="InterPro" id="IPR007492">
    <property type="entry name" value="LytTR_DNA-bd_dom"/>
</dbReference>
<dbReference type="CDD" id="cd00156">
    <property type="entry name" value="REC"/>
    <property type="match status" value="1"/>
</dbReference>
<dbReference type="PROSITE" id="PS50110">
    <property type="entry name" value="RESPONSE_REGULATORY"/>
    <property type="match status" value="1"/>
</dbReference>
<dbReference type="InterPro" id="IPR046947">
    <property type="entry name" value="LytR-like"/>
</dbReference>
<dbReference type="RefSeq" id="WP_055068149.1">
    <property type="nucleotide sequence ID" value="NZ_CP173697.1"/>
</dbReference>
<dbReference type="GO" id="GO:0000156">
    <property type="term" value="F:phosphorelay response regulator activity"/>
    <property type="evidence" value="ECO:0007669"/>
    <property type="project" value="InterPro"/>
</dbReference>